<dbReference type="PROSITE" id="PS51787">
    <property type="entry name" value="LON_N"/>
    <property type="match status" value="1"/>
</dbReference>
<feature type="domain" description="Lon N-terminal" evidence="14">
    <location>
        <begin position="9"/>
        <end position="205"/>
    </location>
</feature>
<evidence type="ECO:0000256" key="1">
    <source>
        <dbReference type="ARBA" id="ARBA00004496"/>
    </source>
</evidence>
<dbReference type="SMART" id="SM00382">
    <property type="entry name" value="AAA"/>
    <property type="match status" value="1"/>
</dbReference>
<dbReference type="InterPro" id="IPR008269">
    <property type="entry name" value="Lon_proteolytic"/>
</dbReference>
<evidence type="ECO:0000256" key="12">
    <source>
        <dbReference type="RuleBase" id="RU000591"/>
    </source>
</evidence>
<dbReference type="InterPro" id="IPR014721">
    <property type="entry name" value="Ribsml_uS5_D2-typ_fold_subgr"/>
</dbReference>
<protein>
    <recommendedName>
        <fullName evidence="9 10">Lon protease</fullName>
        <ecNumber evidence="9 10">3.4.21.53</ecNumber>
    </recommendedName>
    <alternativeName>
        <fullName evidence="9">ATP-dependent protease La</fullName>
    </alternativeName>
</protein>
<comment type="subcellular location">
    <subcellularLocation>
        <location evidence="1 9 10">Cytoplasm</location>
    </subcellularLocation>
</comment>
<dbReference type="InterPro" id="IPR020568">
    <property type="entry name" value="Ribosomal_Su5_D2-typ_SF"/>
</dbReference>
<dbReference type="EC" id="3.4.21.53" evidence="9 10"/>
<name>A0ABS2GAN7_9FIRM</name>
<gene>
    <name evidence="9 15" type="primary">lon</name>
    <name evidence="15" type="ORF">H9X83_10265</name>
</gene>
<evidence type="ECO:0000256" key="4">
    <source>
        <dbReference type="ARBA" id="ARBA00022741"/>
    </source>
</evidence>
<dbReference type="InterPro" id="IPR003111">
    <property type="entry name" value="Lon_prtase_N"/>
</dbReference>
<comment type="function">
    <text evidence="9">ATP-dependent serine protease that mediates the selective degradation of mutant and abnormal proteins as well as certain short-lived regulatory proteins. Required for cellular homeostasis and for survival from DNA damage and developmental changes induced by stress. Degrades polypeptides processively to yield small peptide fragments that are 5 to 10 amino acids long. Binds to DNA in a double-stranded, site-specific manner.</text>
</comment>
<dbReference type="Gene3D" id="2.30.130.40">
    <property type="entry name" value="LON domain-like"/>
    <property type="match status" value="1"/>
</dbReference>
<keyword evidence="4 9" id="KW-0547">Nucleotide-binding</keyword>
<dbReference type="InterPro" id="IPR015947">
    <property type="entry name" value="PUA-like_sf"/>
</dbReference>
<dbReference type="CDD" id="cd19500">
    <property type="entry name" value="RecA-like_Lon"/>
    <property type="match status" value="1"/>
</dbReference>
<dbReference type="InterPro" id="IPR003959">
    <property type="entry name" value="ATPase_AAA_core"/>
</dbReference>
<dbReference type="InterPro" id="IPR004815">
    <property type="entry name" value="Lon_bac/euk-typ"/>
</dbReference>
<dbReference type="SMART" id="SM00464">
    <property type="entry name" value="LON"/>
    <property type="match status" value="1"/>
</dbReference>
<dbReference type="PROSITE" id="PS01046">
    <property type="entry name" value="LON_SER"/>
    <property type="match status" value="1"/>
</dbReference>
<dbReference type="PIRSF" id="PIRSF001174">
    <property type="entry name" value="Lon_proteas"/>
    <property type="match status" value="1"/>
</dbReference>
<dbReference type="NCBIfam" id="TIGR00763">
    <property type="entry name" value="lon"/>
    <property type="match status" value="1"/>
</dbReference>
<dbReference type="Proteomes" id="UP000729290">
    <property type="component" value="Unassembled WGS sequence"/>
</dbReference>
<comment type="caution">
    <text evidence="15">The sequence shown here is derived from an EMBL/GenBank/DDBJ whole genome shotgun (WGS) entry which is preliminary data.</text>
</comment>
<comment type="induction">
    <text evidence="9">By heat shock.</text>
</comment>
<keyword evidence="6 9" id="KW-0720">Serine protease</keyword>
<dbReference type="RefSeq" id="WP_205132847.1">
    <property type="nucleotide sequence ID" value="NZ_JACSNT010000003.1"/>
</dbReference>
<evidence type="ECO:0000313" key="15">
    <source>
        <dbReference type="EMBL" id="MBM6878534.1"/>
    </source>
</evidence>
<keyword evidence="8 9" id="KW-0346">Stress response</keyword>
<sequence length="780" mass="87411">MEQKQKMMVPMMALRGLTVFPNMAISFPVGRQKSLDALEEADQFSKKIFLATQRNPEQPAPEQQDLYEIGTVAMIKQILKLPGNVTHVIVEGLHRGRLVEIRKKRECEYAAVIPLEQDFAEEPDVATVAMMRRALEQYEEYAKFVPNSAATDLIPTVSTAKKPGRMADLIGAGLDISFDRKQKVLSTLNPYERLQMVMEIMDYEKQVLLVKREIESKTKEKIDQNQREYFLREEMKVIQEELGDKDGIGADAEAFRKRLEEKNPPEEVRRTVEKEIDRMMKIPVTSPESNVSRSYIDTILNLPWNEMTEERFELKEAAAILDEDHYGLEKVKERILEYLAVRKNAPEEKATILCLVGPPGVGKTSIARSIAKALNRKYVRMSLGGIKDEAEIRGHRRTYIGAMPGRIMNAMKQVGTINPLMLLDEVDKLGVSYNGDPAAALLEVLDGEQNFTFRDHYIELPYDLSKVLFMCTANSIDPIPGPLRDRMEVIQLGSYTAAEKLHIAMDHLLKKQMRRHGLTSSQLKVKPEAMEIIIDCYTREAGVRQLERTIGKVCRKAVKAIIGGEKKSMTVTAKNLEDYLGKPLFAQEKIYEEPQVGIVRGLAWTAVGGTTLSIEVNVMPGDGKLRLTGNLGQVMKESAEAALSYIRSQSAKFAVEEDFYKTKDIHIHIPEGATPKDGPSAGITMTTALLSALTGAKVRNDVAMTGEVTIRGRVLPIGGLQEKVLAAKKAGIRTVILPEENQKDLNEISEEIKEGLEFVTVKEMEAVLRTALAKGESVWK</sequence>
<dbReference type="GO" id="GO:0004252">
    <property type="term" value="F:serine-type endopeptidase activity"/>
    <property type="evidence" value="ECO:0007669"/>
    <property type="project" value="UniProtKB-EC"/>
</dbReference>
<keyword evidence="5 9" id="KW-0378">Hydrolase</keyword>
<dbReference type="InterPro" id="IPR027417">
    <property type="entry name" value="P-loop_NTPase"/>
</dbReference>
<keyword evidence="7 9" id="KW-0067">ATP-binding</keyword>
<dbReference type="PANTHER" id="PTHR10046">
    <property type="entry name" value="ATP DEPENDENT LON PROTEASE FAMILY MEMBER"/>
    <property type="match status" value="1"/>
</dbReference>
<feature type="domain" description="Lon proteolytic" evidence="13">
    <location>
        <begin position="593"/>
        <end position="774"/>
    </location>
</feature>
<dbReference type="Gene3D" id="3.40.50.300">
    <property type="entry name" value="P-loop containing nucleotide triphosphate hydrolases"/>
    <property type="match status" value="1"/>
</dbReference>
<evidence type="ECO:0000256" key="7">
    <source>
        <dbReference type="ARBA" id="ARBA00022840"/>
    </source>
</evidence>
<organism evidence="15 16">
    <name type="scientific">Anaerotignum lactatifermentans</name>
    <dbReference type="NCBI Taxonomy" id="160404"/>
    <lineage>
        <taxon>Bacteria</taxon>
        <taxon>Bacillati</taxon>
        <taxon>Bacillota</taxon>
        <taxon>Clostridia</taxon>
        <taxon>Lachnospirales</taxon>
        <taxon>Anaerotignaceae</taxon>
        <taxon>Anaerotignum</taxon>
    </lineage>
</organism>
<dbReference type="HAMAP" id="MF_01973">
    <property type="entry name" value="lon_bact"/>
    <property type="match status" value="1"/>
</dbReference>
<comment type="subunit">
    <text evidence="9 10">Homohexamer. Organized in a ring with a central cavity.</text>
</comment>
<dbReference type="Pfam" id="PF00004">
    <property type="entry name" value="AAA"/>
    <property type="match status" value="1"/>
</dbReference>
<dbReference type="SUPFAM" id="SSF88697">
    <property type="entry name" value="PUA domain-like"/>
    <property type="match status" value="1"/>
</dbReference>
<dbReference type="Pfam" id="PF22667">
    <property type="entry name" value="Lon_lid"/>
    <property type="match status" value="1"/>
</dbReference>
<dbReference type="Pfam" id="PF02190">
    <property type="entry name" value="LON_substr_bdg"/>
    <property type="match status" value="1"/>
</dbReference>
<comment type="similarity">
    <text evidence="9 10 11 12">Belongs to the peptidase S16 family.</text>
</comment>
<dbReference type="InterPro" id="IPR008268">
    <property type="entry name" value="Peptidase_S16_AS"/>
</dbReference>
<dbReference type="Gene3D" id="1.20.5.5270">
    <property type="match status" value="1"/>
</dbReference>
<evidence type="ECO:0000256" key="5">
    <source>
        <dbReference type="ARBA" id="ARBA00022801"/>
    </source>
</evidence>
<feature type="binding site" evidence="9">
    <location>
        <begin position="357"/>
        <end position="364"/>
    </location>
    <ligand>
        <name>ATP</name>
        <dbReference type="ChEBI" id="CHEBI:30616"/>
    </ligand>
</feature>
<comment type="catalytic activity">
    <reaction evidence="9 10 11">
        <text>Hydrolysis of proteins in presence of ATP.</text>
        <dbReference type="EC" id="3.4.21.53"/>
    </reaction>
</comment>
<evidence type="ECO:0000256" key="3">
    <source>
        <dbReference type="ARBA" id="ARBA00022670"/>
    </source>
</evidence>
<proteinExistence type="evidence at transcript level"/>
<dbReference type="Gene3D" id="1.20.58.1480">
    <property type="match status" value="1"/>
</dbReference>
<dbReference type="Gene3D" id="1.10.8.60">
    <property type="match status" value="1"/>
</dbReference>
<dbReference type="SUPFAM" id="SSF54211">
    <property type="entry name" value="Ribosomal protein S5 domain 2-like"/>
    <property type="match status" value="1"/>
</dbReference>
<evidence type="ECO:0000256" key="11">
    <source>
        <dbReference type="PROSITE-ProRule" id="PRU01122"/>
    </source>
</evidence>
<dbReference type="InterPro" id="IPR003593">
    <property type="entry name" value="AAA+_ATPase"/>
</dbReference>
<dbReference type="InterPro" id="IPR046336">
    <property type="entry name" value="Lon_prtase_N_sf"/>
</dbReference>
<keyword evidence="3 9" id="KW-0645">Protease</keyword>
<dbReference type="Gene3D" id="3.30.230.10">
    <property type="match status" value="1"/>
</dbReference>
<feature type="active site" evidence="9 11">
    <location>
        <position position="680"/>
    </location>
</feature>
<dbReference type="SUPFAM" id="SSF52540">
    <property type="entry name" value="P-loop containing nucleoside triphosphate hydrolases"/>
    <property type="match status" value="1"/>
</dbReference>
<evidence type="ECO:0000256" key="6">
    <source>
        <dbReference type="ARBA" id="ARBA00022825"/>
    </source>
</evidence>
<dbReference type="PRINTS" id="PR00830">
    <property type="entry name" value="ENDOLAPTASE"/>
</dbReference>
<keyword evidence="16" id="KW-1185">Reference proteome</keyword>
<dbReference type="InterPro" id="IPR027543">
    <property type="entry name" value="Lon_bac"/>
</dbReference>
<evidence type="ECO:0000259" key="13">
    <source>
        <dbReference type="PROSITE" id="PS51786"/>
    </source>
</evidence>
<evidence type="ECO:0000256" key="9">
    <source>
        <dbReference type="HAMAP-Rule" id="MF_01973"/>
    </source>
</evidence>
<evidence type="ECO:0000256" key="8">
    <source>
        <dbReference type="ARBA" id="ARBA00023016"/>
    </source>
</evidence>
<dbReference type="EMBL" id="JACSNV010000015">
    <property type="protein sequence ID" value="MBM6878534.1"/>
    <property type="molecule type" value="Genomic_DNA"/>
</dbReference>
<dbReference type="InterPro" id="IPR027065">
    <property type="entry name" value="Lon_Prtase"/>
</dbReference>
<dbReference type="InterPro" id="IPR054594">
    <property type="entry name" value="Lon_lid"/>
</dbReference>
<dbReference type="PROSITE" id="PS51786">
    <property type="entry name" value="LON_PROTEOLYTIC"/>
    <property type="match status" value="1"/>
</dbReference>
<evidence type="ECO:0000313" key="16">
    <source>
        <dbReference type="Proteomes" id="UP000729290"/>
    </source>
</evidence>
<dbReference type="Pfam" id="PF05362">
    <property type="entry name" value="Lon_C"/>
    <property type="match status" value="1"/>
</dbReference>
<evidence type="ECO:0000256" key="10">
    <source>
        <dbReference type="PIRNR" id="PIRNR001174"/>
    </source>
</evidence>
<accession>A0ABS2GAN7</accession>
<evidence type="ECO:0000259" key="14">
    <source>
        <dbReference type="PROSITE" id="PS51787"/>
    </source>
</evidence>
<keyword evidence="2 9" id="KW-0963">Cytoplasm</keyword>
<feature type="active site" evidence="9 11">
    <location>
        <position position="723"/>
    </location>
</feature>
<evidence type="ECO:0000256" key="2">
    <source>
        <dbReference type="ARBA" id="ARBA00022490"/>
    </source>
</evidence>
<reference evidence="15 16" key="1">
    <citation type="journal article" date="2021" name="Sci. Rep.">
        <title>The distribution of antibiotic resistance genes in chicken gut microbiota commensals.</title>
        <authorList>
            <person name="Juricova H."/>
            <person name="Matiasovicova J."/>
            <person name="Kubasova T."/>
            <person name="Cejkova D."/>
            <person name="Rychlik I."/>
        </authorList>
    </citation>
    <scope>NUCLEOTIDE SEQUENCE [LARGE SCALE GENOMIC DNA]</scope>
    <source>
        <strain evidence="15 16">An431b</strain>
    </source>
</reference>